<gene>
    <name evidence="1" type="ORF">SAMN05192573_11446</name>
</gene>
<dbReference type="EMBL" id="FNCG01000014">
    <property type="protein sequence ID" value="SDH93278.1"/>
    <property type="molecule type" value="Genomic_DNA"/>
</dbReference>
<evidence type="ECO:0000313" key="2">
    <source>
        <dbReference type="Proteomes" id="UP000199705"/>
    </source>
</evidence>
<reference evidence="2" key="1">
    <citation type="submission" date="2016-10" db="EMBL/GenBank/DDBJ databases">
        <authorList>
            <person name="Varghese N."/>
            <person name="Submissions S."/>
        </authorList>
    </citation>
    <scope>NUCLEOTIDE SEQUENCE [LARGE SCALE GENOMIC DNA]</scope>
    <source>
        <strain evidence="2">Gh-67</strain>
    </source>
</reference>
<evidence type="ECO:0008006" key="3">
    <source>
        <dbReference type="Google" id="ProtNLM"/>
    </source>
</evidence>
<protein>
    <recommendedName>
        <fullName evidence="3">DUF2845 domain-containing protein</fullName>
    </recommendedName>
</protein>
<dbReference type="PROSITE" id="PS51257">
    <property type="entry name" value="PROKAR_LIPOPROTEIN"/>
    <property type="match status" value="1"/>
</dbReference>
<name>A0A1G8GFY0_9SPHI</name>
<organism evidence="1 2">
    <name type="scientific">Mucilaginibacter gossypii</name>
    <dbReference type="NCBI Taxonomy" id="551996"/>
    <lineage>
        <taxon>Bacteria</taxon>
        <taxon>Pseudomonadati</taxon>
        <taxon>Bacteroidota</taxon>
        <taxon>Sphingobacteriia</taxon>
        <taxon>Sphingobacteriales</taxon>
        <taxon>Sphingobacteriaceae</taxon>
        <taxon>Mucilaginibacter</taxon>
    </lineage>
</organism>
<dbReference type="AlphaFoldDB" id="A0A1G8GFY0"/>
<keyword evidence="2" id="KW-1185">Reference proteome</keyword>
<accession>A0A1G8GFY0</accession>
<proteinExistence type="predicted"/>
<dbReference type="RefSeq" id="WP_143020844.1">
    <property type="nucleotide sequence ID" value="NZ_FNCG01000014.1"/>
</dbReference>
<sequence length="97" mass="10919">MSALKNTLIILSILLVFSSCSVKHYTIGMSESEFKNSEKYNLELVEETSQHAVYRRIASADAQSKPLSYHYYYFNNGTLVRTELVDAPKPGIVVLGK</sequence>
<dbReference type="Proteomes" id="UP000199705">
    <property type="component" value="Unassembled WGS sequence"/>
</dbReference>
<evidence type="ECO:0000313" key="1">
    <source>
        <dbReference type="EMBL" id="SDH93278.1"/>
    </source>
</evidence>